<comment type="caution">
    <text evidence="1">The sequence shown here is derived from an EMBL/GenBank/DDBJ whole genome shotgun (WGS) entry which is preliminary data.</text>
</comment>
<dbReference type="InterPro" id="IPR027417">
    <property type="entry name" value="P-loop_NTPase"/>
</dbReference>
<reference evidence="1" key="2">
    <citation type="submission" date="2023-01" db="EMBL/GenBank/DDBJ databases">
        <title>Draft genome sequence of Maritalea porphyrae strain NBRC 107169.</title>
        <authorList>
            <person name="Sun Q."/>
            <person name="Mori K."/>
        </authorList>
    </citation>
    <scope>NUCLEOTIDE SEQUENCE</scope>
    <source>
        <strain evidence="1">NBRC 107169</strain>
    </source>
</reference>
<sequence>MVAQIDLDMLRHRPSMAIGRLVNYALLEGRPLTTRGQWINPLVFSMFKIAQLMPPLRSVERPIFIIGNGRSGTTFVGRLFALHQDVSFLNEPKALWHFAHGAEDLIGSYSDVAAAVRTEPGIDNDEARKKIQRVYGFSLAASGAKHIVDKYPELVFRTKYVQALFPDARFVCPIRDGVDVVNSVARWTSRNASFRKSDKHNWWGKNDRKWTALVDQLVPEHNDLAPHQAKLRDTKSDFDRAAVEWILTTREALKLDVNPASQFRICRYENICSDSENELRLLFEWLNIVDDLQVFKYAKSHTNPPPSHGNISLCSEIAEPFQQTLHDAGYNESAGRVLISV</sequence>
<gene>
    <name evidence="1" type="ORF">GCM10007879_21200</name>
</gene>
<dbReference type="EMBL" id="BSNI01000002">
    <property type="protein sequence ID" value="GLQ17871.1"/>
    <property type="molecule type" value="Genomic_DNA"/>
</dbReference>
<organism evidence="1 2">
    <name type="scientific">Maritalea porphyrae</name>
    <dbReference type="NCBI Taxonomy" id="880732"/>
    <lineage>
        <taxon>Bacteria</taxon>
        <taxon>Pseudomonadati</taxon>
        <taxon>Pseudomonadota</taxon>
        <taxon>Alphaproteobacteria</taxon>
        <taxon>Hyphomicrobiales</taxon>
        <taxon>Devosiaceae</taxon>
        <taxon>Maritalea</taxon>
    </lineage>
</organism>
<evidence type="ECO:0000313" key="1">
    <source>
        <dbReference type="EMBL" id="GLQ17871.1"/>
    </source>
</evidence>
<dbReference type="Gene3D" id="3.40.50.300">
    <property type="entry name" value="P-loop containing nucleotide triphosphate hydrolases"/>
    <property type="match status" value="1"/>
</dbReference>
<name>A0ABQ5UTZ7_9HYPH</name>
<accession>A0ABQ5UTZ7</accession>
<protein>
    <recommendedName>
        <fullName evidence="3">Sulfotransferase</fullName>
    </recommendedName>
</protein>
<reference evidence="1" key="1">
    <citation type="journal article" date="2014" name="Int. J. Syst. Evol. Microbiol.">
        <title>Complete genome of a new Firmicutes species belonging to the dominant human colonic microbiota ('Ruminococcus bicirculans') reveals two chromosomes and a selective capacity to utilize plant glucans.</title>
        <authorList>
            <consortium name="NISC Comparative Sequencing Program"/>
            <person name="Wegmann U."/>
            <person name="Louis P."/>
            <person name="Goesmann A."/>
            <person name="Henrissat B."/>
            <person name="Duncan S.H."/>
            <person name="Flint H.J."/>
        </authorList>
    </citation>
    <scope>NUCLEOTIDE SEQUENCE</scope>
    <source>
        <strain evidence="1">NBRC 107169</strain>
    </source>
</reference>
<dbReference type="SUPFAM" id="SSF52540">
    <property type="entry name" value="P-loop containing nucleoside triphosphate hydrolases"/>
    <property type="match status" value="1"/>
</dbReference>
<proteinExistence type="predicted"/>
<keyword evidence="2" id="KW-1185">Reference proteome</keyword>
<dbReference type="Pfam" id="PF13469">
    <property type="entry name" value="Sulfotransfer_3"/>
    <property type="match status" value="1"/>
</dbReference>
<dbReference type="Proteomes" id="UP001161405">
    <property type="component" value="Unassembled WGS sequence"/>
</dbReference>
<evidence type="ECO:0008006" key="3">
    <source>
        <dbReference type="Google" id="ProtNLM"/>
    </source>
</evidence>
<evidence type="ECO:0000313" key="2">
    <source>
        <dbReference type="Proteomes" id="UP001161405"/>
    </source>
</evidence>